<keyword evidence="6" id="KW-0546">Nucleotide metabolism</keyword>
<feature type="domain" description="Adenosine deaminase" evidence="8">
    <location>
        <begin position="20"/>
        <end position="320"/>
    </location>
</feature>
<dbReference type="EMBL" id="CAJNOK010000272">
    <property type="protein sequence ID" value="CAF0741501.1"/>
    <property type="molecule type" value="Genomic_DNA"/>
</dbReference>
<sequence length="345" mass="40598">MQEFDDIDDSLLLNYCKTIPKLELHAHLNGCIRQKTFHELLSKTSPTDLACLLSIEEKERLATTSHNRMSLIFDKFALLRSCVTKLEDVKRITYETLEDFYLDNVIYVELRTNPRSLLDGSTKRDYIQCVLDVMNQFQYDHENKFHSRLLLSIDRAQTIEQGFETLKLAKECSLNGIELSGNPNYKTFNQFRPIFENCGLLTTIHTGELPDDECLKENTSILDFKPQRLGHFNYFTPEQYERVRREQIPIELCPTSNYLTMNLKHMNEHNFKRFYQMNHPLCLCTDDSGIMNCSLSTELYHIAKAFQLNQTNVYQLMRKTCQYIFDKQLIQTCQSVLDKYEKEAR</sequence>
<evidence type="ECO:0000313" key="12">
    <source>
        <dbReference type="EMBL" id="CAF3674850.1"/>
    </source>
</evidence>
<dbReference type="PANTHER" id="PTHR11409">
    <property type="entry name" value="ADENOSINE DEAMINASE"/>
    <property type="match status" value="1"/>
</dbReference>
<evidence type="ECO:0000256" key="6">
    <source>
        <dbReference type="ARBA" id="ARBA00023080"/>
    </source>
</evidence>
<dbReference type="Pfam" id="PF00962">
    <property type="entry name" value="A_deaminase"/>
    <property type="match status" value="1"/>
</dbReference>
<dbReference type="GO" id="GO:0046872">
    <property type="term" value="F:metal ion binding"/>
    <property type="evidence" value="ECO:0007669"/>
    <property type="project" value="UniProtKB-KW"/>
</dbReference>
<dbReference type="SUPFAM" id="SSF51556">
    <property type="entry name" value="Metallo-dependent hydrolases"/>
    <property type="match status" value="1"/>
</dbReference>
<gene>
    <name evidence="10" type="ORF">GPM918_LOCUS8092</name>
    <name evidence="9" type="ORF">OVA965_LOCUS1466</name>
    <name evidence="12" type="ORF">SRO942_LOCUS8092</name>
    <name evidence="11" type="ORF">TMI583_LOCUS1467</name>
</gene>
<dbReference type="Gene3D" id="3.20.20.140">
    <property type="entry name" value="Metal-dependent hydrolases"/>
    <property type="match status" value="1"/>
</dbReference>
<comment type="similarity">
    <text evidence="2">Belongs to the metallo-dependent hydrolases superfamily. Adenosine and AMP deaminases family.</text>
</comment>
<evidence type="ECO:0000259" key="8">
    <source>
        <dbReference type="Pfam" id="PF00962"/>
    </source>
</evidence>
<dbReference type="GO" id="GO:0004000">
    <property type="term" value="F:adenosine deaminase activity"/>
    <property type="evidence" value="ECO:0007669"/>
    <property type="project" value="TreeGrafter"/>
</dbReference>
<dbReference type="GO" id="GO:0009117">
    <property type="term" value="P:nucleotide metabolic process"/>
    <property type="evidence" value="ECO:0007669"/>
    <property type="project" value="UniProtKB-KW"/>
</dbReference>
<dbReference type="EMBL" id="CAJOBC010001377">
    <property type="protein sequence ID" value="CAF3674850.1"/>
    <property type="molecule type" value="Genomic_DNA"/>
</dbReference>
<evidence type="ECO:0000313" key="11">
    <source>
        <dbReference type="EMBL" id="CAF3518992.1"/>
    </source>
</evidence>
<dbReference type="EMBL" id="CAJOBA010000272">
    <property type="protein sequence ID" value="CAF3518992.1"/>
    <property type="molecule type" value="Genomic_DNA"/>
</dbReference>
<evidence type="ECO:0000256" key="1">
    <source>
        <dbReference type="ARBA" id="ARBA00001947"/>
    </source>
</evidence>
<evidence type="ECO:0000256" key="5">
    <source>
        <dbReference type="ARBA" id="ARBA00022833"/>
    </source>
</evidence>
<organism evidence="10 13">
    <name type="scientific">Didymodactylos carnosus</name>
    <dbReference type="NCBI Taxonomy" id="1234261"/>
    <lineage>
        <taxon>Eukaryota</taxon>
        <taxon>Metazoa</taxon>
        <taxon>Spiralia</taxon>
        <taxon>Gnathifera</taxon>
        <taxon>Rotifera</taxon>
        <taxon>Eurotatoria</taxon>
        <taxon>Bdelloidea</taxon>
        <taxon>Philodinida</taxon>
        <taxon>Philodinidae</taxon>
        <taxon>Didymodactylos</taxon>
    </lineage>
</organism>
<comment type="catalytic activity">
    <reaction evidence="7">
        <text>N(6)-methyl-AMP + H2O + H(+) = IMP + methylamine</text>
        <dbReference type="Rhea" id="RHEA:16001"/>
        <dbReference type="ChEBI" id="CHEBI:15377"/>
        <dbReference type="ChEBI" id="CHEBI:15378"/>
        <dbReference type="ChEBI" id="CHEBI:58053"/>
        <dbReference type="ChEBI" id="CHEBI:59338"/>
        <dbReference type="ChEBI" id="CHEBI:144842"/>
    </reaction>
    <physiologicalReaction direction="left-to-right" evidence="7">
        <dbReference type="Rhea" id="RHEA:16002"/>
    </physiologicalReaction>
</comment>
<dbReference type="Proteomes" id="UP000663829">
    <property type="component" value="Unassembled WGS sequence"/>
</dbReference>
<dbReference type="Proteomes" id="UP000681722">
    <property type="component" value="Unassembled WGS sequence"/>
</dbReference>
<dbReference type="EMBL" id="CAJNOQ010001377">
    <property type="protein sequence ID" value="CAF0890436.1"/>
    <property type="molecule type" value="Genomic_DNA"/>
</dbReference>
<evidence type="ECO:0000256" key="7">
    <source>
        <dbReference type="ARBA" id="ARBA00048787"/>
    </source>
</evidence>
<comment type="caution">
    <text evidence="10">The sequence shown here is derived from an EMBL/GenBank/DDBJ whole genome shotgun (WGS) entry which is preliminary data.</text>
</comment>
<keyword evidence="3" id="KW-0479">Metal-binding</keyword>
<evidence type="ECO:0000313" key="9">
    <source>
        <dbReference type="EMBL" id="CAF0741501.1"/>
    </source>
</evidence>
<dbReference type="GO" id="GO:0046103">
    <property type="term" value="P:inosine biosynthetic process"/>
    <property type="evidence" value="ECO:0007669"/>
    <property type="project" value="TreeGrafter"/>
</dbReference>
<comment type="cofactor">
    <cofactor evidence="1">
        <name>Zn(2+)</name>
        <dbReference type="ChEBI" id="CHEBI:29105"/>
    </cofactor>
</comment>
<dbReference type="InterPro" id="IPR032466">
    <property type="entry name" value="Metal_Hydrolase"/>
</dbReference>
<name>A0A813YX80_9BILA</name>
<reference evidence="10" key="1">
    <citation type="submission" date="2021-02" db="EMBL/GenBank/DDBJ databases">
        <authorList>
            <person name="Nowell W R."/>
        </authorList>
    </citation>
    <scope>NUCLEOTIDE SEQUENCE</scope>
</reference>
<evidence type="ECO:0000313" key="13">
    <source>
        <dbReference type="Proteomes" id="UP000663829"/>
    </source>
</evidence>
<evidence type="ECO:0000256" key="2">
    <source>
        <dbReference type="ARBA" id="ARBA00006676"/>
    </source>
</evidence>
<evidence type="ECO:0000256" key="3">
    <source>
        <dbReference type="ARBA" id="ARBA00022723"/>
    </source>
</evidence>
<evidence type="ECO:0000313" key="10">
    <source>
        <dbReference type="EMBL" id="CAF0890436.1"/>
    </source>
</evidence>
<dbReference type="InterPro" id="IPR001365">
    <property type="entry name" value="A_deaminase_dom"/>
</dbReference>
<dbReference type="Proteomes" id="UP000677228">
    <property type="component" value="Unassembled WGS sequence"/>
</dbReference>
<dbReference type="GO" id="GO:0006154">
    <property type="term" value="P:adenosine catabolic process"/>
    <property type="evidence" value="ECO:0007669"/>
    <property type="project" value="TreeGrafter"/>
</dbReference>
<dbReference type="Proteomes" id="UP000682733">
    <property type="component" value="Unassembled WGS sequence"/>
</dbReference>
<proteinExistence type="inferred from homology"/>
<evidence type="ECO:0000256" key="4">
    <source>
        <dbReference type="ARBA" id="ARBA00022801"/>
    </source>
</evidence>
<keyword evidence="5" id="KW-0862">Zinc</keyword>
<accession>A0A813YX80</accession>
<dbReference type="AlphaFoldDB" id="A0A813YX80"/>
<keyword evidence="13" id="KW-1185">Reference proteome</keyword>
<protein>
    <recommendedName>
        <fullName evidence="8">Adenosine deaminase domain-containing protein</fullName>
    </recommendedName>
</protein>
<dbReference type="PANTHER" id="PTHR11409:SF42">
    <property type="entry name" value="ADENOSINE DEAMINASE-LIKE PROTEIN"/>
    <property type="match status" value="1"/>
</dbReference>
<dbReference type="OrthoDB" id="272271at2759"/>
<keyword evidence="4" id="KW-0378">Hydrolase</keyword>
<dbReference type="InterPro" id="IPR006330">
    <property type="entry name" value="Ado/ade_deaminase"/>
</dbReference>